<dbReference type="STRING" id="126957.T1II16"/>
<dbReference type="Gene3D" id="2.60.40.10">
    <property type="entry name" value="Immunoglobulins"/>
    <property type="match status" value="1"/>
</dbReference>
<organism evidence="2 3">
    <name type="scientific">Strigamia maritima</name>
    <name type="common">European centipede</name>
    <name type="synonym">Geophilus maritimus</name>
    <dbReference type="NCBI Taxonomy" id="126957"/>
    <lineage>
        <taxon>Eukaryota</taxon>
        <taxon>Metazoa</taxon>
        <taxon>Ecdysozoa</taxon>
        <taxon>Arthropoda</taxon>
        <taxon>Myriapoda</taxon>
        <taxon>Chilopoda</taxon>
        <taxon>Pleurostigmophora</taxon>
        <taxon>Geophilomorpha</taxon>
        <taxon>Linotaeniidae</taxon>
        <taxon>Strigamia</taxon>
    </lineage>
</organism>
<dbReference type="Proteomes" id="UP000014500">
    <property type="component" value="Unassembled WGS sequence"/>
</dbReference>
<dbReference type="GO" id="GO:0006355">
    <property type="term" value="P:regulation of DNA-templated transcription"/>
    <property type="evidence" value="ECO:0007669"/>
    <property type="project" value="TreeGrafter"/>
</dbReference>
<dbReference type="PROSITE" id="PS50853">
    <property type="entry name" value="FN3"/>
    <property type="match status" value="1"/>
</dbReference>
<dbReference type="InterPro" id="IPR056565">
    <property type="entry name" value="Fn3_ATF7IP"/>
</dbReference>
<reference evidence="3" key="1">
    <citation type="submission" date="2011-05" db="EMBL/GenBank/DDBJ databases">
        <authorList>
            <person name="Richards S.R."/>
            <person name="Qu J."/>
            <person name="Jiang H."/>
            <person name="Jhangiani S.N."/>
            <person name="Agravi P."/>
            <person name="Goodspeed R."/>
            <person name="Gross S."/>
            <person name="Mandapat C."/>
            <person name="Jackson L."/>
            <person name="Mathew T."/>
            <person name="Pu L."/>
            <person name="Thornton R."/>
            <person name="Saada N."/>
            <person name="Wilczek-Boney K.B."/>
            <person name="Lee S."/>
            <person name="Kovar C."/>
            <person name="Wu Y."/>
            <person name="Scherer S.E."/>
            <person name="Worley K.C."/>
            <person name="Muzny D.M."/>
            <person name="Gibbs R."/>
        </authorList>
    </citation>
    <scope>NUCLEOTIDE SEQUENCE</scope>
    <source>
        <strain evidence="3">Brora</strain>
    </source>
</reference>
<dbReference type="EMBL" id="JH430074">
    <property type="status" value="NOT_ANNOTATED_CDS"/>
    <property type="molecule type" value="Genomic_DNA"/>
</dbReference>
<accession>T1II16</accession>
<dbReference type="GO" id="GO:0003712">
    <property type="term" value="F:transcription coregulator activity"/>
    <property type="evidence" value="ECO:0007669"/>
    <property type="project" value="TreeGrafter"/>
</dbReference>
<dbReference type="HOGENOM" id="CLU_554705_0_0_1"/>
<dbReference type="Pfam" id="PF16794">
    <property type="entry name" value="fn3_4"/>
    <property type="match status" value="1"/>
</dbReference>
<evidence type="ECO:0000313" key="3">
    <source>
        <dbReference type="Proteomes" id="UP000014500"/>
    </source>
</evidence>
<dbReference type="PANTHER" id="PTHR23210">
    <property type="entry name" value="ACTIVATING TRANSCRIPTION FACTOR 7 INTERACTING PROTEIN"/>
    <property type="match status" value="1"/>
</dbReference>
<protein>
    <recommendedName>
        <fullName evidence="1">Fibronectin type-III domain-containing protein</fullName>
    </recommendedName>
</protein>
<dbReference type="EnsemblMetazoa" id="SMAR000501-RA">
    <property type="protein sequence ID" value="SMAR000501-PA"/>
    <property type="gene ID" value="SMAR000501"/>
</dbReference>
<evidence type="ECO:0000259" key="1">
    <source>
        <dbReference type="PROSITE" id="PS50853"/>
    </source>
</evidence>
<evidence type="ECO:0000313" key="2">
    <source>
        <dbReference type="EnsemblMetazoa" id="SMAR000501-PA"/>
    </source>
</evidence>
<dbReference type="GO" id="GO:0005634">
    <property type="term" value="C:nucleus"/>
    <property type="evidence" value="ECO:0007669"/>
    <property type="project" value="TreeGrafter"/>
</dbReference>
<dbReference type="InterPro" id="IPR036116">
    <property type="entry name" value="FN3_sf"/>
</dbReference>
<dbReference type="PANTHER" id="PTHR23210:SF26">
    <property type="entry name" value="ACTIVATING TRANSCRIPTION FACTOR 7-INTERACTING PROTEIN 1"/>
    <property type="match status" value="1"/>
</dbReference>
<dbReference type="CDD" id="cd00063">
    <property type="entry name" value="FN3"/>
    <property type="match status" value="1"/>
</dbReference>
<proteinExistence type="predicted"/>
<dbReference type="InterPro" id="IPR026085">
    <property type="entry name" value="ATF7-int"/>
</dbReference>
<keyword evidence="3" id="KW-1185">Reference proteome</keyword>
<dbReference type="InterPro" id="IPR003961">
    <property type="entry name" value="FN3_dom"/>
</dbReference>
<sequence length="492" mass="55581">MSTPIPHCHKPGLKCITAIGSDDETALTNAMRATIPNSTYLLCNIHQKRNIEDKLSKLRISSEVENRIIEDIFHKSTGLVYQRSIEDFYKKLSELENLWMNIDIEEDKVAAFIEYFHKHKLQELKTCAVYRMKRIKKEGKCNGNAVSSKQDQPRNRSGKKMLKMSKKDLEELIAQCIARGQGSGLNTLMDELKLEASNLNSKIDYWDRKCSQLQKEVTQCGVYIERLNNARHVQTKKIKTRCIGSQVELHHFAVPLSNKNFQLERPPRNNLIRSGNLLNKPNPTFSNENIVRSNNSAARPNAAVGVGPVNLVRKEVLTENIITHPSGTVATNSYRQPLQQPAVISNGISNANFRIPENSSLLLMRPAPLPVYNPQIPATLTEHPPRPLLTIIESPDVGIVLQWNMNLFHVHAQILSYHLYACRGLRAPPRPSDWKKLADMWATNLPMQLKVSNLVSEMTYYFSVNAVDVHLRGGPLSEAAGVTLNFDPIFVV</sequence>
<dbReference type="InterPro" id="IPR013783">
    <property type="entry name" value="Ig-like_fold"/>
</dbReference>
<reference evidence="2" key="2">
    <citation type="submission" date="2015-02" db="UniProtKB">
        <authorList>
            <consortium name="EnsemblMetazoa"/>
        </authorList>
    </citation>
    <scope>IDENTIFICATION</scope>
</reference>
<feature type="domain" description="Fibronectin type-III" evidence="1">
    <location>
        <begin position="384"/>
        <end position="487"/>
    </location>
</feature>
<dbReference type="AlphaFoldDB" id="T1II16"/>
<name>T1II16_STRMM</name>
<dbReference type="SUPFAM" id="SSF49265">
    <property type="entry name" value="Fibronectin type III"/>
    <property type="match status" value="1"/>
</dbReference>
<dbReference type="GO" id="GO:0005667">
    <property type="term" value="C:transcription regulator complex"/>
    <property type="evidence" value="ECO:0007669"/>
    <property type="project" value="TreeGrafter"/>
</dbReference>